<name>A0A6F8YJN2_9ACTN</name>
<proteinExistence type="predicted"/>
<evidence type="ECO:0000313" key="2">
    <source>
        <dbReference type="EMBL" id="BCB86335.1"/>
    </source>
</evidence>
<accession>A0A6F8YJN2</accession>
<keyword evidence="1" id="KW-0812">Transmembrane</keyword>
<dbReference type="KEGG" id="psuu:Psuf_036480"/>
<keyword evidence="3" id="KW-1185">Reference proteome</keyword>
<sequence>MGLVTLIPEVVTVTTLVREPVTRAPAAAPAARLRRRSAGRFRGTPGRLTLATVALVVLGLATGVAGAVGVRQRADLVDGAVARSGELTVAAQRLYRALSDADATAASAFLTGGVEPVALRERYQADIAAAAAALAVVSGGGAGDGRGANAVARIAAQLPVYTGLVETARVYNRQGVPVGGAYLREASGVMRERLLPAAQELYEAVSGELDEARGDAGAFPWFAVALGVLTLAALVVVQRYLTRRTNRVFNIGLVVATVAAVTAMLWLGVSALVTAGRLEASHDRGSEEVARLAEARIAALQARADESLTLVARGNGQAFEDDYAKMMDRLAGENRDGGLLVPGDADETTRAALAAALTEARNWDSAHQQVRQLDNDGQYAEAVTASVGSEQTSTATIANRLDEQLAGAIDHNSENFRQEVRGAAGSLAGADIGVGLLAALLVVGAAAGIQRRLAEYR</sequence>
<dbReference type="AlphaFoldDB" id="A0A6F8YJN2"/>
<keyword evidence="1" id="KW-1133">Transmembrane helix</keyword>
<reference evidence="2 3" key="1">
    <citation type="submission" date="2020-03" db="EMBL/GenBank/DDBJ databases">
        <title>Whole genome shotgun sequence of Phytohabitans suffuscus NBRC 105367.</title>
        <authorList>
            <person name="Komaki H."/>
            <person name="Tamura T."/>
        </authorList>
    </citation>
    <scope>NUCLEOTIDE SEQUENCE [LARGE SCALE GENOMIC DNA]</scope>
    <source>
        <strain evidence="2 3">NBRC 105367</strain>
    </source>
</reference>
<feature type="transmembrane region" description="Helical" evidence="1">
    <location>
        <begin position="249"/>
        <end position="269"/>
    </location>
</feature>
<keyword evidence="1" id="KW-0472">Membrane</keyword>
<gene>
    <name evidence="2" type="ORF">Psuf_036480</name>
</gene>
<organism evidence="2 3">
    <name type="scientific">Phytohabitans suffuscus</name>
    <dbReference type="NCBI Taxonomy" id="624315"/>
    <lineage>
        <taxon>Bacteria</taxon>
        <taxon>Bacillati</taxon>
        <taxon>Actinomycetota</taxon>
        <taxon>Actinomycetes</taxon>
        <taxon>Micromonosporales</taxon>
        <taxon>Micromonosporaceae</taxon>
    </lineage>
</organism>
<feature type="transmembrane region" description="Helical" evidence="1">
    <location>
        <begin position="218"/>
        <end position="237"/>
    </location>
</feature>
<protein>
    <recommendedName>
        <fullName evidence="4">Secreted protein</fullName>
    </recommendedName>
</protein>
<reference evidence="2 3" key="2">
    <citation type="submission" date="2020-03" db="EMBL/GenBank/DDBJ databases">
        <authorList>
            <person name="Ichikawa N."/>
            <person name="Kimura A."/>
            <person name="Kitahashi Y."/>
            <person name="Uohara A."/>
        </authorList>
    </citation>
    <scope>NUCLEOTIDE SEQUENCE [LARGE SCALE GENOMIC DNA]</scope>
    <source>
        <strain evidence="2 3">NBRC 105367</strain>
    </source>
</reference>
<evidence type="ECO:0000256" key="1">
    <source>
        <dbReference type="SAM" id="Phobius"/>
    </source>
</evidence>
<evidence type="ECO:0008006" key="4">
    <source>
        <dbReference type="Google" id="ProtNLM"/>
    </source>
</evidence>
<evidence type="ECO:0000313" key="3">
    <source>
        <dbReference type="Proteomes" id="UP000503011"/>
    </source>
</evidence>
<dbReference type="Proteomes" id="UP000503011">
    <property type="component" value="Chromosome"/>
</dbReference>
<feature type="transmembrane region" description="Helical" evidence="1">
    <location>
        <begin position="427"/>
        <end position="449"/>
    </location>
</feature>
<dbReference type="EMBL" id="AP022871">
    <property type="protein sequence ID" value="BCB86335.1"/>
    <property type="molecule type" value="Genomic_DNA"/>
</dbReference>
<feature type="transmembrane region" description="Helical" evidence="1">
    <location>
        <begin position="48"/>
        <end position="70"/>
    </location>
</feature>